<dbReference type="RefSeq" id="WP_140469561.1">
    <property type="nucleotide sequence ID" value="NZ_RCYZ01000014.1"/>
</dbReference>
<sequence length="221" mass="24836">MLPISTAAPDADLLALLADAIADVGYWTWWAQELPDTFQLEFAGTQLYLAPPASPDQRPSSQVALQFRQPTCVCFLYRGEETTEFAWVAQLQQDELPPPTCSYDGVGFGDDARLRTLLALATQRHLVHGYVPTDDAFLQEPYRLVCWCGEYGVALAAPQLRVMTHEGEQSLDQITAANRQWWDYWRTYWAKRSTVEALPYDGACEVTIPLQDDTTAPDESL</sequence>
<protein>
    <submittedName>
        <fullName evidence="1">Uncharacterized protein</fullName>
    </submittedName>
</protein>
<organism evidence="1 2">
    <name type="scientific">Hymenobacter nivis</name>
    <dbReference type="NCBI Taxonomy" id="1850093"/>
    <lineage>
        <taxon>Bacteria</taxon>
        <taxon>Pseudomonadati</taxon>
        <taxon>Bacteroidota</taxon>
        <taxon>Cytophagia</taxon>
        <taxon>Cytophagales</taxon>
        <taxon>Hymenobacteraceae</taxon>
        <taxon>Hymenobacter</taxon>
    </lineage>
</organism>
<reference evidence="1 2" key="1">
    <citation type="journal article" date="2019" name="Environ. Microbiol.">
        <title>Species interactions and distinct microbial communities in high Arctic permafrost affected cryosols are associated with the CH4 and CO2 gas fluxes.</title>
        <authorList>
            <person name="Altshuler I."/>
            <person name="Hamel J."/>
            <person name="Turney S."/>
            <person name="Magnuson E."/>
            <person name="Levesque R."/>
            <person name="Greer C."/>
            <person name="Whyte L.G."/>
        </authorList>
    </citation>
    <scope>NUCLEOTIDE SEQUENCE [LARGE SCALE GENOMIC DNA]</scope>
    <source>
        <strain evidence="1 2">S9.2P</strain>
    </source>
</reference>
<dbReference type="OrthoDB" id="981806at2"/>
<comment type="caution">
    <text evidence="1">The sequence shown here is derived from an EMBL/GenBank/DDBJ whole genome shotgun (WGS) entry which is preliminary data.</text>
</comment>
<evidence type="ECO:0000313" key="1">
    <source>
        <dbReference type="EMBL" id="TPG58953.1"/>
    </source>
</evidence>
<gene>
    <name evidence="1" type="ORF">EAH73_21785</name>
</gene>
<accession>A0A502GE19</accession>
<dbReference type="EMBL" id="RCYZ01000014">
    <property type="protein sequence ID" value="TPG58953.1"/>
    <property type="molecule type" value="Genomic_DNA"/>
</dbReference>
<dbReference type="Proteomes" id="UP000317646">
    <property type="component" value="Unassembled WGS sequence"/>
</dbReference>
<keyword evidence="2" id="KW-1185">Reference proteome</keyword>
<dbReference type="AlphaFoldDB" id="A0A502GE19"/>
<proteinExistence type="predicted"/>
<name>A0A502GE19_9BACT</name>
<evidence type="ECO:0000313" key="2">
    <source>
        <dbReference type="Proteomes" id="UP000317646"/>
    </source>
</evidence>